<dbReference type="Pfam" id="PF11786">
    <property type="entry name" value="Aft1_HRA"/>
    <property type="match status" value="1"/>
</dbReference>
<dbReference type="AlphaFoldDB" id="A0A067LV62"/>
<keyword evidence="4" id="KW-1185">Reference proteome</keyword>
<feature type="region of interest" description="Disordered" evidence="1">
    <location>
        <begin position="1"/>
        <end position="49"/>
    </location>
</feature>
<dbReference type="InterPro" id="IPR021755">
    <property type="entry name" value="TF_Aft1_HRA"/>
</dbReference>
<proteinExistence type="predicted"/>
<feature type="compositionally biased region" description="Basic and acidic residues" evidence="1">
    <location>
        <begin position="348"/>
        <end position="365"/>
    </location>
</feature>
<dbReference type="InParanoid" id="A0A067LV62"/>
<dbReference type="HOGENOM" id="CLU_580831_0_0_1"/>
<evidence type="ECO:0000259" key="2">
    <source>
        <dbReference type="Pfam" id="PF11786"/>
    </source>
</evidence>
<accession>A0A067LV62</accession>
<feature type="non-terminal residue" evidence="3">
    <location>
        <position position="1"/>
    </location>
</feature>
<feature type="compositionally biased region" description="Acidic residues" evidence="1">
    <location>
        <begin position="317"/>
        <end position="333"/>
    </location>
</feature>
<dbReference type="EMBL" id="KL198117">
    <property type="protein sequence ID" value="KDQ07019.1"/>
    <property type="molecule type" value="Genomic_DNA"/>
</dbReference>
<name>A0A067LV62_BOTB1</name>
<reference evidence="4" key="1">
    <citation type="journal article" date="2014" name="Proc. Natl. Acad. Sci. U.S.A.">
        <title>Extensive sampling of basidiomycete genomes demonstrates inadequacy of the white-rot/brown-rot paradigm for wood decay fungi.</title>
        <authorList>
            <person name="Riley R."/>
            <person name="Salamov A.A."/>
            <person name="Brown D.W."/>
            <person name="Nagy L.G."/>
            <person name="Floudas D."/>
            <person name="Held B.W."/>
            <person name="Levasseur A."/>
            <person name="Lombard V."/>
            <person name="Morin E."/>
            <person name="Otillar R."/>
            <person name="Lindquist E.A."/>
            <person name="Sun H."/>
            <person name="LaButti K.M."/>
            <person name="Schmutz J."/>
            <person name="Jabbour D."/>
            <person name="Luo H."/>
            <person name="Baker S.E."/>
            <person name="Pisabarro A.G."/>
            <person name="Walton J.D."/>
            <person name="Blanchette R.A."/>
            <person name="Henrissat B."/>
            <person name="Martin F."/>
            <person name="Cullen D."/>
            <person name="Hibbett D.S."/>
            <person name="Grigoriev I.V."/>
        </authorList>
    </citation>
    <scope>NUCLEOTIDE SEQUENCE [LARGE SCALE GENOMIC DNA]</scope>
    <source>
        <strain evidence="4">FD-172 SS1</strain>
    </source>
</reference>
<protein>
    <recommendedName>
        <fullName evidence="2">Transcription factor Aft1 HRA domain-containing protein</fullName>
    </recommendedName>
</protein>
<feature type="compositionally biased region" description="Polar residues" evidence="1">
    <location>
        <begin position="206"/>
        <end position="217"/>
    </location>
</feature>
<evidence type="ECO:0000313" key="4">
    <source>
        <dbReference type="Proteomes" id="UP000027195"/>
    </source>
</evidence>
<dbReference type="OrthoDB" id="295274at2759"/>
<dbReference type="STRING" id="930990.A0A067LV62"/>
<evidence type="ECO:0000313" key="3">
    <source>
        <dbReference type="EMBL" id="KDQ07019.1"/>
    </source>
</evidence>
<dbReference type="Proteomes" id="UP000027195">
    <property type="component" value="Unassembled WGS sequence"/>
</dbReference>
<feature type="region of interest" description="Disordered" evidence="1">
    <location>
        <begin position="173"/>
        <end position="217"/>
    </location>
</feature>
<feature type="domain" description="Transcription factor Aft1 HRA" evidence="2">
    <location>
        <begin position="48"/>
        <end position="132"/>
    </location>
</feature>
<evidence type="ECO:0000256" key="1">
    <source>
        <dbReference type="SAM" id="MobiDB-lite"/>
    </source>
</evidence>
<feature type="compositionally biased region" description="Low complexity" evidence="1">
    <location>
        <begin position="275"/>
        <end position="286"/>
    </location>
</feature>
<gene>
    <name evidence="3" type="ORF">BOTBODRAFT_39163</name>
</gene>
<organism evidence="3 4">
    <name type="scientific">Botryobasidium botryosum (strain FD-172 SS1)</name>
    <dbReference type="NCBI Taxonomy" id="930990"/>
    <lineage>
        <taxon>Eukaryota</taxon>
        <taxon>Fungi</taxon>
        <taxon>Dikarya</taxon>
        <taxon>Basidiomycota</taxon>
        <taxon>Agaricomycotina</taxon>
        <taxon>Agaricomycetes</taxon>
        <taxon>Cantharellales</taxon>
        <taxon>Botryobasidiaceae</taxon>
        <taxon>Botryobasidium</taxon>
    </lineage>
</organism>
<sequence length="471" mass="49311">FPPPASRPARSSSPPAAHANGAPAVKTSPGTPKPVLPPLASLASPSDTTSFPWGFSSASLAGSLRSGPLSPAMLAGPQQQQQHHPHVNHHLAFDPSFVRTGLTPDAARSGLTPLIGGPVSFPPPSPNTTAYLAMVTNPSAASLAGPPATITPNTLSAISGVLGGGAIINANAPSVNGNHAPHPLSRSHRPTSSGSNPDASPPQHPVYTSSMQMPNANGTVEYSTSAAANGLFLLSQAHQELTKREEQQQRLQEAQRAHQTHEQPSRRAAAKRKSTSVSDDVGSSTGRAGVAASAGKRSRSSNNNNNRTRSRRRVEEDSQNDEDSEIDDEDQMMDDVQPTQSSSSRQNKKPETEEEKRKNFLERNRQAASKSGVHDDGERAVAGDDCEFARGSHPALGRRCCPSGLRARRCGGESRGGSGGGGFGGWGRRGEERGECAGDAAPAAGNKQQIYEFNTTVVIELHGVFSSVSVI</sequence>
<feature type="compositionally biased region" description="Low complexity" evidence="1">
    <location>
        <begin position="7"/>
        <end position="17"/>
    </location>
</feature>
<feature type="region of interest" description="Disordered" evidence="1">
    <location>
        <begin position="240"/>
        <end position="379"/>
    </location>
</feature>
<feature type="compositionally biased region" description="Basic and acidic residues" evidence="1">
    <location>
        <begin position="240"/>
        <end position="265"/>
    </location>
</feature>